<keyword evidence="2" id="KW-1185">Reference proteome</keyword>
<sequence length="61" mass="7140">MPFRKKGIFIALFISINIVYAKDYRAGERLSSPEFKEKFDNTNKSQDKKSYGVLTHGDYYL</sequence>
<gene>
    <name evidence="1" type="ORF">ACZ76_15940</name>
</gene>
<name>A0ABM5UGF5_YERAE</name>
<reference evidence="1 2" key="1">
    <citation type="journal article" date="2015" name="Genome Announc.">
        <title>De Novo Genome Sequence of Yersinia aleksiciae Y159T.</title>
        <authorList>
            <person name="Sprague L.D."/>
            <person name="Neubauer H."/>
        </authorList>
    </citation>
    <scope>NUCLEOTIDE SEQUENCE [LARGE SCALE GENOMIC DNA]</scope>
    <source>
        <strain evidence="1 2">159</strain>
    </source>
</reference>
<evidence type="ECO:0000313" key="1">
    <source>
        <dbReference type="EMBL" id="AKP34906.1"/>
    </source>
</evidence>
<dbReference type="Proteomes" id="UP000069914">
    <property type="component" value="Chromosome"/>
</dbReference>
<proteinExistence type="predicted"/>
<evidence type="ECO:0000313" key="2">
    <source>
        <dbReference type="Proteomes" id="UP000069914"/>
    </source>
</evidence>
<organism evidence="1 2">
    <name type="scientific">Yersinia aleksiciae</name>
    <dbReference type="NCBI Taxonomy" id="263819"/>
    <lineage>
        <taxon>Bacteria</taxon>
        <taxon>Pseudomonadati</taxon>
        <taxon>Pseudomonadota</taxon>
        <taxon>Gammaproteobacteria</taxon>
        <taxon>Enterobacterales</taxon>
        <taxon>Yersiniaceae</taxon>
        <taxon>Yersinia</taxon>
    </lineage>
</organism>
<accession>A0ABM5UGF5</accession>
<dbReference type="EMBL" id="CP011975">
    <property type="protein sequence ID" value="AKP34906.1"/>
    <property type="molecule type" value="Genomic_DNA"/>
</dbReference>
<protein>
    <submittedName>
        <fullName evidence="1">Uncharacterized protein</fullName>
    </submittedName>
</protein>